<proteinExistence type="inferred from homology"/>
<keyword evidence="9" id="KW-1185">Reference proteome</keyword>
<evidence type="ECO:0000256" key="2">
    <source>
        <dbReference type="ARBA" id="ARBA00009695"/>
    </source>
</evidence>
<evidence type="ECO:0000259" key="6">
    <source>
        <dbReference type="Pfam" id="PF21981"/>
    </source>
</evidence>
<dbReference type="Proteomes" id="UP000197215">
    <property type="component" value="Unassembled WGS sequence"/>
</dbReference>
<dbReference type="HAMAP" id="MF_01114">
    <property type="entry name" value="RecX"/>
    <property type="match status" value="1"/>
</dbReference>
<comment type="function">
    <text evidence="5">Modulates RecA activity.</text>
</comment>
<evidence type="ECO:0000256" key="1">
    <source>
        <dbReference type="ARBA" id="ARBA00004496"/>
    </source>
</evidence>
<evidence type="ECO:0000313" key="8">
    <source>
        <dbReference type="EMBL" id="SNC64667.1"/>
    </source>
</evidence>
<evidence type="ECO:0000313" key="9">
    <source>
        <dbReference type="Proteomes" id="UP000197215"/>
    </source>
</evidence>
<feature type="domain" description="RecX third three-helical" evidence="6">
    <location>
        <begin position="101"/>
        <end position="145"/>
    </location>
</feature>
<evidence type="ECO:0000259" key="7">
    <source>
        <dbReference type="Pfam" id="PF21982"/>
    </source>
</evidence>
<reference evidence="8 9" key="1">
    <citation type="submission" date="2017-06" db="EMBL/GenBank/DDBJ databases">
        <authorList>
            <person name="Kim H.J."/>
            <person name="Triplett B.A."/>
        </authorList>
    </citation>
    <scope>NUCLEOTIDE SEQUENCE [LARGE SCALE GENOMIC DNA]</scope>
    <source>
        <strain evidence="8 9">MWH-VicM1</strain>
    </source>
</reference>
<dbReference type="PANTHER" id="PTHR33602:SF1">
    <property type="entry name" value="REGULATORY PROTEIN RECX FAMILY PROTEIN"/>
    <property type="match status" value="1"/>
</dbReference>
<dbReference type="AlphaFoldDB" id="A0A212TF43"/>
<dbReference type="Pfam" id="PF21981">
    <property type="entry name" value="RecX_HTH3"/>
    <property type="match status" value="1"/>
</dbReference>
<dbReference type="OrthoDB" id="5295441at2"/>
<gene>
    <name evidence="5" type="primary">recX</name>
    <name evidence="8" type="ORF">SAMN06295916_1139</name>
</gene>
<dbReference type="Pfam" id="PF21982">
    <property type="entry name" value="RecX_HTH1"/>
    <property type="match status" value="1"/>
</dbReference>
<dbReference type="RefSeq" id="WP_088813012.1">
    <property type="nucleotide sequence ID" value="NZ_FYEX01000001.1"/>
</dbReference>
<evidence type="ECO:0000256" key="5">
    <source>
        <dbReference type="HAMAP-Rule" id="MF_01114"/>
    </source>
</evidence>
<dbReference type="GO" id="GO:0005737">
    <property type="term" value="C:cytoplasm"/>
    <property type="evidence" value="ECO:0007669"/>
    <property type="project" value="UniProtKB-SubCell"/>
</dbReference>
<evidence type="ECO:0000256" key="4">
    <source>
        <dbReference type="ARBA" id="ARBA00022490"/>
    </source>
</evidence>
<dbReference type="InterPro" id="IPR053926">
    <property type="entry name" value="RecX_HTH_1st"/>
</dbReference>
<dbReference type="Gene3D" id="1.10.10.10">
    <property type="entry name" value="Winged helix-like DNA-binding domain superfamily/Winged helix DNA-binding domain"/>
    <property type="match status" value="2"/>
</dbReference>
<dbReference type="NCBIfam" id="NF001055">
    <property type="entry name" value="PRK00117.2-5"/>
    <property type="match status" value="1"/>
</dbReference>
<dbReference type="InterPro" id="IPR003783">
    <property type="entry name" value="Regulatory_RecX"/>
</dbReference>
<comment type="subcellular location">
    <subcellularLocation>
        <location evidence="1 5">Cytoplasm</location>
    </subcellularLocation>
</comment>
<accession>A0A212TF43</accession>
<dbReference type="InterPro" id="IPR036388">
    <property type="entry name" value="WH-like_DNA-bd_sf"/>
</dbReference>
<name>A0A212TF43_9BURK</name>
<dbReference type="GO" id="GO:0006282">
    <property type="term" value="P:regulation of DNA repair"/>
    <property type="evidence" value="ECO:0007669"/>
    <property type="project" value="UniProtKB-UniRule"/>
</dbReference>
<sequence length="157" mass="18272">MPKGQAPSLMGRALRYLSRREHSRQELRKKLLVYAETEDEVDELLIKLEKQSWLSDERYAEGLARRKSDRYGSLKIVDELKQQSINPHTVSKIKEELKQSDLERAWALWDRKFSSVVAVEPKDRAKQMRYLVAKGFPLDVVSKVVSGRFTPNQESLI</sequence>
<dbReference type="EMBL" id="FYEX01000001">
    <property type="protein sequence ID" value="SNC64667.1"/>
    <property type="molecule type" value="Genomic_DNA"/>
</dbReference>
<feature type="domain" description="RecX first three-helical" evidence="7">
    <location>
        <begin position="12"/>
        <end position="48"/>
    </location>
</feature>
<dbReference type="PANTHER" id="PTHR33602">
    <property type="entry name" value="REGULATORY PROTEIN RECX FAMILY PROTEIN"/>
    <property type="match status" value="1"/>
</dbReference>
<dbReference type="InterPro" id="IPR053925">
    <property type="entry name" value="RecX_HTH_3rd"/>
</dbReference>
<comment type="similarity">
    <text evidence="2 5">Belongs to the RecX family.</text>
</comment>
<keyword evidence="4 5" id="KW-0963">Cytoplasm</keyword>
<evidence type="ECO:0000256" key="3">
    <source>
        <dbReference type="ARBA" id="ARBA00018111"/>
    </source>
</evidence>
<protein>
    <recommendedName>
        <fullName evidence="3 5">Regulatory protein RecX</fullName>
    </recommendedName>
</protein>
<organism evidence="8 9">
    <name type="scientific">Polynucleobacter victoriensis</name>
    <dbReference type="NCBI Taxonomy" id="2049319"/>
    <lineage>
        <taxon>Bacteria</taxon>
        <taxon>Pseudomonadati</taxon>
        <taxon>Pseudomonadota</taxon>
        <taxon>Betaproteobacteria</taxon>
        <taxon>Burkholderiales</taxon>
        <taxon>Burkholderiaceae</taxon>
        <taxon>Polynucleobacter</taxon>
    </lineage>
</organism>